<dbReference type="PaxDb" id="55529-EKX31993"/>
<dbReference type="EnsemblProtists" id="EKX31993">
    <property type="protein sequence ID" value="EKX31993"/>
    <property type="gene ID" value="GUITHDRAFT_121839"/>
</dbReference>
<evidence type="ECO:0000313" key="3">
    <source>
        <dbReference type="EnsemblProtists" id="EKX31993"/>
    </source>
</evidence>
<dbReference type="RefSeq" id="XP_005818973.1">
    <property type="nucleotide sequence ID" value="XM_005818916.1"/>
</dbReference>
<gene>
    <name evidence="2" type="ORF">GUITHDRAFT_121839</name>
</gene>
<evidence type="ECO:0000313" key="2">
    <source>
        <dbReference type="EMBL" id="EKX31993.1"/>
    </source>
</evidence>
<name>L1I6V5_GUITC</name>
<dbReference type="KEGG" id="gtt:GUITHDRAFT_121839"/>
<evidence type="ECO:0000256" key="1">
    <source>
        <dbReference type="SAM" id="MobiDB-lite"/>
    </source>
</evidence>
<dbReference type="GeneID" id="17288715"/>
<proteinExistence type="predicted"/>
<organism evidence="2">
    <name type="scientific">Guillardia theta (strain CCMP2712)</name>
    <name type="common">Cryptophyte</name>
    <dbReference type="NCBI Taxonomy" id="905079"/>
    <lineage>
        <taxon>Eukaryota</taxon>
        <taxon>Cryptophyceae</taxon>
        <taxon>Pyrenomonadales</taxon>
        <taxon>Geminigeraceae</taxon>
        <taxon>Guillardia</taxon>
    </lineage>
</organism>
<reference evidence="4" key="2">
    <citation type="submission" date="2012-11" db="EMBL/GenBank/DDBJ databases">
        <authorList>
            <person name="Kuo A."/>
            <person name="Curtis B.A."/>
            <person name="Tanifuji G."/>
            <person name="Burki F."/>
            <person name="Gruber A."/>
            <person name="Irimia M."/>
            <person name="Maruyama S."/>
            <person name="Arias M.C."/>
            <person name="Ball S.G."/>
            <person name="Gile G.H."/>
            <person name="Hirakawa Y."/>
            <person name="Hopkins J.F."/>
            <person name="Rensing S.A."/>
            <person name="Schmutz J."/>
            <person name="Symeonidi A."/>
            <person name="Elias M."/>
            <person name="Eveleigh R.J."/>
            <person name="Herman E.K."/>
            <person name="Klute M.J."/>
            <person name="Nakayama T."/>
            <person name="Obornik M."/>
            <person name="Reyes-Prieto A."/>
            <person name="Armbrust E.V."/>
            <person name="Aves S.J."/>
            <person name="Beiko R.G."/>
            <person name="Coutinho P."/>
            <person name="Dacks J.B."/>
            <person name="Durnford D.G."/>
            <person name="Fast N.M."/>
            <person name="Green B.R."/>
            <person name="Grisdale C."/>
            <person name="Hempe F."/>
            <person name="Henrissat B."/>
            <person name="Hoppner M.P."/>
            <person name="Ishida K.-I."/>
            <person name="Kim E."/>
            <person name="Koreny L."/>
            <person name="Kroth P.G."/>
            <person name="Liu Y."/>
            <person name="Malik S.-B."/>
            <person name="Maier U.G."/>
            <person name="McRose D."/>
            <person name="Mock T."/>
            <person name="Neilson J.A."/>
            <person name="Onodera N.T."/>
            <person name="Poole A.M."/>
            <person name="Pritham E.J."/>
            <person name="Richards T.A."/>
            <person name="Rocap G."/>
            <person name="Roy S.W."/>
            <person name="Sarai C."/>
            <person name="Schaack S."/>
            <person name="Shirato S."/>
            <person name="Slamovits C.H."/>
            <person name="Spencer D.F."/>
            <person name="Suzuki S."/>
            <person name="Worden A.Z."/>
            <person name="Zauner S."/>
            <person name="Barry K."/>
            <person name="Bell C."/>
            <person name="Bharti A.K."/>
            <person name="Crow J.A."/>
            <person name="Grimwood J."/>
            <person name="Kramer R."/>
            <person name="Lindquist E."/>
            <person name="Lucas S."/>
            <person name="Salamov A."/>
            <person name="McFadden G.I."/>
            <person name="Lane C.E."/>
            <person name="Keeling P.J."/>
            <person name="Gray M.W."/>
            <person name="Grigoriev I.V."/>
            <person name="Archibald J.M."/>
        </authorList>
    </citation>
    <scope>NUCLEOTIDE SEQUENCE</scope>
    <source>
        <strain evidence="4">CCMP2712</strain>
    </source>
</reference>
<reference evidence="2 4" key="1">
    <citation type="journal article" date="2012" name="Nature">
        <title>Algal genomes reveal evolutionary mosaicism and the fate of nucleomorphs.</title>
        <authorList>
            <consortium name="DOE Joint Genome Institute"/>
            <person name="Curtis B.A."/>
            <person name="Tanifuji G."/>
            <person name="Burki F."/>
            <person name="Gruber A."/>
            <person name="Irimia M."/>
            <person name="Maruyama S."/>
            <person name="Arias M.C."/>
            <person name="Ball S.G."/>
            <person name="Gile G.H."/>
            <person name="Hirakawa Y."/>
            <person name="Hopkins J.F."/>
            <person name="Kuo A."/>
            <person name="Rensing S.A."/>
            <person name="Schmutz J."/>
            <person name="Symeonidi A."/>
            <person name="Elias M."/>
            <person name="Eveleigh R.J."/>
            <person name="Herman E.K."/>
            <person name="Klute M.J."/>
            <person name="Nakayama T."/>
            <person name="Obornik M."/>
            <person name="Reyes-Prieto A."/>
            <person name="Armbrust E.V."/>
            <person name="Aves S.J."/>
            <person name="Beiko R.G."/>
            <person name="Coutinho P."/>
            <person name="Dacks J.B."/>
            <person name="Durnford D.G."/>
            <person name="Fast N.M."/>
            <person name="Green B.R."/>
            <person name="Grisdale C.J."/>
            <person name="Hempel F."/>
            <person name="Henrissat B."/>
            <person name="Hoppner M.P."/>
            <person name="Ishida K."/>
            <person name="Kim E."/>
            <person name="Koreny L."/>
            <person name="Kroth P.G."/>
            <person name="Liu Y."/>
            <person name="Malik S.B."/>
            <person name="Maier U.G."/>
            <person name="McRose D."/>
            <person name="Mock T."/>
            <person name="Neilson J.A."/>
            <person name="Onodera N.T."/>
            <person name="Poole A.M."/>
            <person name="Pritham E.J."/>
            <person name="Richards T.A."/>
            <person name="Rocap G."/>
            <person name="Roy S.W."/>
            <person name="Sarai C."/>
            <person name="Schaack S."/>
            <person name="Shirato S."/>
            <person name="Slamovits C.H."/>
            <person name="Spencer D.F."/>
            <person name="Suzuki S."/>
            <person name="Worden A.Z."/>
            <person name="Zauner S."/>
            <person name="Barry K."/>
            <person name="Bell C."/>
            <person name="Bharti A.K."/>
            <person name="Crow J.A."/>
            <person name="Grimwood J."/>
            <person name="Kramer R."/>
            <person name="Lindquist E."/>
            <person name="Lucas S."/>
            <person name="Salamov A."/>
            <person name="McFadden G.I."/>
            <person name="Lane C.E."/>
            <person name="Keeling P.J."/>
            <person name="Gray M.W."/>
            <person name="Grigoriev I.V."/>
            <person name="Archibald J.M."/>
        </authorList>
    </citation>
    <scope>NUCLEOTIDE SEQUENCE</scope>
    <source>
        <strain evidence="2 4">CCMP2712</strain>
    </source>
</reference>
<dbReference type="AlphaFoldDB" id="L1I6V5"/>
<feature type="region of interest" description="Disordered" evidence="1">
    <location>
        <begin position="241"/>
        <end position="273"/>
    </location>
</feature>
<sequence>MGLCNHEMKEIIKIAFNSSRDLFFSDMKGKQVPPFEISRQEVNQHFATHRCTSCKKDFLFCHTCPLTKHSNNDGKRWANPIHVCGGQAVAERACKHKVNKWHEFFRGAYAIRKLWKEGGEPSTEQVMDRINEACRVDSGQKCIVDEDRLRSFFPGISDDQLSAIKMMHWPSIEAVESEKTWLTGNYQTVCKMSQEDAEIEVKKIFSKIDKVSYLFLRTRHRDLSSSDTDEEEAKRVCPIESRGIGPTRTDRDEDDGREAKEMPQSSTSDMLAFSAGPVEPGLREAARTMESSVCSAEIHRERSLASLLHTILREAVSVSPSHLNDGKHNHLRDLYESRGNSQVVFSWFGTQLIQIFTSYHCCQDEDEAASLNDHVFGMSYEELFEALDWYESFRLIDEHSRGAFAAVLFVSRWLMYNSSHISEQEQVKQLFEEFKETFSKPTVNGAAVEFFFENVIDFLRDSRWGLRYQPIKQEVIYEGSYVVLLRMPRVFGSVFLNLMEEDKQVNMRVRDAGLESIVTSHCWRGEQPGKWKSVRSWFDALAERGLANTRTGATSTAARREQGRQGLKAELGELFAVSCKEGLAGEGDALARAKRKEMVMEMIREGIVLTQQDDEEFAILRMFILDEKHLSKEQQEKLERIMVVQPLLLHDGCLALEVQSPENLAQLTLDEIHDFCGISRLKLQVVVVEEENEDERRLKAVETGDMQRKYRVRRGKKITLHLANLGEEEVRLRVFYVGPSTGDGEDVGQGEQEQEEIVLEPMTRQELISTQLEEGQESDTVILRHADGTELRLVMVGE</sequence>
<evidence type="ECO:0000313" key="4">
    <source>
        <dbReference type="Proteomes" id="UP000011087"/>
    </source>
</evidence>
<reference evidence="3" key="3">
    <citation type="submission" date="2015-06" db="UniProtKB">
        <authorList>
            <consortium name="EnsemblProtists"/>
        </authorList>
    </citation>
    <scope>IDENTIFICATION</scope>
</reference>
<dbReference type="EMBL" id="JH993220">
    <property type="protein sequence ID" value="EKX31993.1"/>
    <property type="molecule type" value="Genomic_DNA"/>
</dbReference>
<protein>
    <submittedName>
        <fullName evidence="2 3">Uncharacterized protein</fullName>
    </submittedName>
</protein>
<dbReference type="Proteomes" id="UP000011087">
    <property type="component" value="Unassembled WGS sequence"/>
</dbReference>
<accession>L1I6V5</accession>
<dbReference type="HOGENOM" id="CLU_350749_0_0_1"/>
<keyword evidence="4" id="KW-1185">Reference proteome</keyword>